<dbReference type="EMBL" id="BLKS01000001">
    <property type="protein sequence ID" value="GFG49503.1"/>
    <property type="molecule type" value="Genomic_DNA"/>
</dbReference>
<dbReference type="AlphaFoldDB" id="A0A7I9VVW6"/>
<evidence type="ECO:0000256" key="1">
    <source>
        <dbReference type="SAM" id="Phobius"/>
    </source>
</evidence>
<evidence type="ECO:0000313" key="3">
    <source>
        <dbReference type="Proteomes" id="UP000465302"/>
    </source>
</evidence>
<feature type="transmembrane region" description="Helical" evidence="1">
    <location>
        <begin position="20"/>
        <end position="37"/>
    </location>
</feature>
<feature type="transmembrane region" description="Helical" evidence="1">
    <location>
        <begin position="49"/>
        <end position="69"/>
    </location>
</feature>
<comment type="caution">
    <text evidence="2">The sequence shown here is derived from an EMBL/GenBank/DDBJ whole genome shotgun (WGS) entry which is preliminary data.</text>
</comment>
<reference evidence="2 3" key="1">
    <citation type="journal article" date="2019" name="Emerg. Microbes Infect.">
        <title>Comprehensive subspecies identification of 175 nontuberculous mycobacteria species based on 7547 genomic profiles.</title>
        <authorList>
            <person name="Matsumoto Y."/>
            <person name="Kinjo T."/>
            <person name="Motooka D."/>
            <person name="Nabeya D."/>
            <person name="Jung N."/>
            <person name="Uechi K."/>
            <person name="Horii T."/>
            <person name="Iida T."/>
            <person name="Fujita J."/>
            <person name="Nakamura S."/>
        </authorList>
    </citation>
    <scope>NUCLEOTIDE SEQUENCE [LARGE SCALE GENOMIC DNA]</scope>
    <source>
        <strain evidence="2 3">JCM 6377</strain>
    </source>
</reference>
<organism evidence="2 3">
    <name type="scientific">Mycolicibacterium agri</name>
    <name type="common">Mycobacterium agri</name>
    <dbReference type="NCBI Taxonomy" id="36811"/>
    <lineage>
        <taxon>Bacteria</taxon>
        <taxon>Bacillati</taxon>
        <taxon>Actinomycetota</taxon>
        <taxon>Actinomycetes</taxon>
        <taxon>Mycobacteriales</taxon>
        <taxon>Mycobacteriaceae</taxon>
        <taxon>Mycolicibacterium</taxon>
    </lineage>
</organism>
<dbReference type="Pfam" id="PF24686">
    <property type="entry name" value="FLQE3_permease"/>
    <property type="match status" value="1"/>
</dbReference>
<protein>
    <submittedName>
        <fullName evidence="2">Uncharacterized protein</fullName>
    </submittedName>
</protein>
<keyword evidence="1" id="KW-0472">Membrane</keyword>
<dbReference type="InterPro" id="IPR056926">
    <property type="entry name" value="FLQE3_permease"/>
</dbReference>
<proteinExistence type="predicted"/>
<keyword evidence="1" id="KW-1133">Transmembrane helix</keyword>
<accession>A0A7I9VVW6</accession>
<sequence>MIRVVNALRLEVTLARRQKFLHAAIFSGLIWLAVLLPMTPRLRAIAEPYILLGDISIIGFFFIGFLTFLEGCLGSSALGFESPRDVGYGFHRFAAVYGRRRLAARRPATTRPLIERSDVIAV</sequence>
<name>A0A7I9VVW6_MYCAG</name>
<gene>
    <name evidence="2" type="ORF">MAGR_09440</name>
</gene>
<keyword evidence="1" id="KW-0812">Transmembrane</keyword>
<evidence type="ECO:0000313" key="2">
    <source>
        <dbReference type="EMBL" id="GFG49503.1"/>
    </source>
</evidence>
<dbReference type="Proteomes" id="UP000465302">
    <property type="component" value="Unassembled WGS sequence"/>
</dbReference>